<evidence type="ECO:0000259" key="1">
    <source>
        <dbReference type="Pfam" id="PF11827"/>
    </source>
</evidence>
<sequence length="233" mass="25712">MKKIILSSVLLALVVLSCNQKNKETGSEIEQTTAQSDEKYCCPMHPEETGKKGDSCKKCGMDLEPVKEAQEAPEEKIEEIVPVSDAVKASVSTEVIINAYLKIKNALAKDNGKDAAAASTDFIKAVSATDTNKIDAKLTVKYSEITEDAKKQAELIVSNSGKIDQQRMHFAVLSKDITSLIATFGSKQKLYQDYCPMYNEGKNGYWISEFKVIKNPYYGSEMLECGGMIKEIK</sequence>
<reference evidence="3 4" key="1">
    <citation type="submission" date="2019-01" db="EMBL/GenBank/DDBJ databases">
        <authorList>
            <person name="Chen W.-M."/>
        </authorList>
    </citation>
    <scope>NUCLEOTIDE SEQUENCE [LARGE SCALE GENOMIC DNA]</scope>
    <source>
        <strain evidence="3 4">BBQ-12</strain>
    </source>
</reference>
<dbReference type="PROSITE" id="PS51257">
    <property type="entry name" value="PROKAR_LIPOPROTEIN"/>
    <property type="match status" value="1"/>
</dbReference>
<dbReference type="EMBL" id="SACJ01000002">
    <property type="protein sequence ID" value="RVT78599.1"/>
    <property type="molecule type" value="Genomic_DNA"/>
</dbReference>
<name>A0A437L0P9_9FLAO</name>
<dbReference type="InterPro" id="IPR021782">
    <property type="entry name" value="DUF3347"/>
</dbReference>
<dbReference type="RefSeq" id="WP_128193800.1">
    <property type="nucleotide sequence ID" value="NZ_SACJ01000002.1"/>
</dbReference>
<dbReference type="GO" id="GO:0046872">
    <property type="term" value="F:metal ion binding"/>
    <property type="evidence" value="ECO:0007669"/>
    <property type="project" value="InterPro"/>
</dbReference>
<evidence type="ECO:0000313" key="3">
    <source>
        <dbReference type="EMBL" id="RVT78599.1"/>
    </source>
</evidence>
<dbReference type="InterPro" id="IPR045800">
    <property type="entry name" value="HMBD"/>
</dbReference>
<comment type="caution">
    <text evidence="3">The sequence shown here is derived from an EMBL/GenBank/DDBJ whole genome shotgun (WGS) entry which is preliminary data.</text>
</comment>
<evidence type="ECO:0000259" key="2">
    <source>
        <dbReference type="Pfam" id="PF19335"/>
    </source>
</evidence>
<organism evidence="3 4">
    <name type="scientific">Flavobacterium sufflavum</name>
    <dbReference type="NCBI Taxonomy" id="1921138"/>
    <lineage>
        <taxon>Bacteria</taxon>
        <taxon>Pseudomonadati</taxon>
        <taxon>Bacteroidota</taxon>
        <taxon>Flavobacteriia</taxon>
        <taxon>Flavobacteriales</taxon>
        <taxon>Flavobacteriaceae</taxon>
        <taxon>Flavobacterium</taxon>
    </lineage>
</organism>
<proteinExistence type="predicted"/>
<dbReference type="Proteomes" id="UP000285211">
    <property type="component" value="Unassembled WGS sequence"/>
</dbReference>
<feature type="domain" description="DUF3347" evidence="1">
    <location>
        <begin position="96"/>
        <end position="189"/>
    </location>
</feature>
<dbReference type="Pfam" id="PF19335">
    <property type="entry name" value="HMBD"/>
    <property type="match status" value="1"/>
</dbReference>
<protein>
    <submittedName>
        <fullName evidence="3">DUF3347 domain-containing protein</fullName>
    </submittedName>
</protein>
<keyword evidence="4" id="KW-1185">Reference proteome</keyword>
<evidence type="ECO:0000313" key="4">
    <source>
        <dbReference type="Proteomes" id="UP000285211"/>
    </source>
</evidence>
<gene>
    <name evidence="3" type="ORF">EOD40_05020</name>
</gene>
<dbReference type="AlphaFoldDB" id="A0A437L0P9"/>
<dbReference type="Pfam" id="PF11827">
    <property type="entry name" value="DUF3347"/>
    <property type="match status" value="1"/>
</dbReference>
<dbReference type="OrthoDB" id="5513217at2"/>
<feature type="domain" description="Heavy metal binding" evidence="2">
    <location>
        <begin position="39"/>
        <end position="66"/>
    </location>
</feature>
<accession>A0A437L0P9</accession>